<comment type="caution">
    <text evidence="1">The sequence shown here is derived from an EMBL/GenBank/DDBJ whole genome shotgun (WGS) entry which is preliminary data.</text>
</comment>
<dbReference type="OrthoDB" id="3552888at2759"/>
<gene>
    <name evidence="1" type="ORF">HRG_02199</name>
</gene>
<dbReference type="PANTHER" id="PTHR35605:SF1">
    <property type="entry name" value="ECP2 EFFECTOR PROTEIN DOMAIN-CONTAINING PROTEIN-RELATED"/>
    <property type="match status" value="1"/>
</dbReference>
<sequence>MGIEAPIAGYGIETVQWKVEVSPGRNEILNGTVQEVHAQILDINPDWKPPKAYAAWRREASRLSAPPLFAAPGGRPRKVSCANDAAIWWCNDNTHTHTLDTYNKIADSAQHIVNMCAGHFVQWVSGQNFESNNWNTIVRGDDC</sequence>
<name>A0A9P8N4N6_9HYPO</name>
<proteinExistence type="predicted"/>
<dbReference type="EMBL" id="JAIZPD010000002">
    <property type="protein sequence ID" value="KAH0966790.1"/>
    <property type="molecule type" value="Genomic_DNA"/>
</dbReference>
<dbReference type="Proteomes" id="UP000824596">
    <property type="component" value="Unassembled WGS sequence"/>
</dbReference>
<evidence type="ECO:0000313" key="1">
    <source>
        <dbReference type="EMBL" id="KAH0966790.1"/>
    </source>
</evidence>
<reference evidence="1" key="1">
    <citation type="submission" date="2021-09" db="EMBL/GenBank/DDBJ databases">
        <title>A high-quality genome of the endoparasitic fungus Hirsutella rhossiliensis with a comparison of Hirsutella genomes reveals transposable elements contributing to genome size variation.</title>
        <authorList>
            <person name="Lin R."/>
            <person name="Jiao Y."/>
            <person name="Sun X."/>
            <person name="Ling J."/>
            <person name="Xie B."/>
            <person name="Cheng X."/>
        </authorList>
    </citation>
    <scope>NUCLEOTIDE SEQUENCE</scope>
    <source>
        <strain evidence="1">HR02</strain>
    </source>
</reference>
<keyword evidence="2" id="KW-1185">Reference proteome</keyword>
<dbReference type="AlphaFoldDB" id="A0A9P8N4N6"/>
<evidence type="ECO:0000313" key="2">
    <source>
        <dbReference type="Proteomes" id="UP000824596"/>
    </source>
</evidence>
<dbReference type="PANTHER" id="PTHR35605">
    <property type="entry name" value="ECP2 EFFECTOR PROTEIN DOMAIN-CONTAINING PROTEIN-RELATED"/>
    <property type="match status" value="1"/>
</dbReference>
<dbReference type="RefSeq" id="XP_044724303.1">
    <property type="nucleotide sequence ID" value="XM_044860670.1"/>
</dbReference>
<dbReference type="GeneID" id="68351328"/>
<accession>A0A9P8N4N6</accession>
<organism evidence="1 2">
    <name type="scientific">Hirsutella rhossiliensis</name>
    <dbReference type="NCBI Taxonomy" id="111463"/>
    <lineage>
        <taxon>Eukaryota</taxon>
        <taxon>Fungi</taxon>
        <taxon>Dikarya</taxon>
        <taxon>Ascomycota</taxon>
        <taxon>Pezizomycotina</taxon>
        <taxon>Sordariomycetes</taxon>
        <taxon>Hypocreomycetidae</taxon>
        <taxon>Hypocreales</taxon>
        <taxon>Ophiocordycipitaceae</taxon>
        <taxon>Hirsutella</taxon>
    </lineage>
</organism>
<protein>
    <submittedName>
        <fullName evidence="1">Uncharacterized protein</fullName>
    </submittedName>
</protein>